<dbReference type="AlphaFoldDB" id="A2FQ06"/>
<organism evidence="3 4">
    <name type="scientific">Trichomonas vaginalis (strain ATCC PRA-98 / G3)</name>
    <dbReference type="NCBI Taxonomy" id="412133"/>
    <lineage>
        <taxon>Eukaryota</taxon>
        <taxon>Metamonada</taxon>
        <taxon>Parabasalia</taxon>
        <taxon>Trichomonadida</taxon>
        <taxon>Trichomonadidae</taxon>
        <taxon>Trichomonas</taxon>
    </lineage>
</organism>
<keyword evidence="2" id="KW-0677">Repeat</keyword>
<protein>
    <submittedName>
        <fullName evidence="3">Kelch motif family protein</fullName>
    </submittedName>
</protein>
<evidence type="ECO:0000313" key="3">
    <source>
        <dbReference type="EMBL" id="EAX93024.1"/>
    </source>
</evidence>
<dbReference type="Proteomes" id="UP000001542">
    <property type="component" value="Unassembled WGS sequence"/>
</dbReference>
<dbReference type="RefSeq" id="XP_001305954.1">
    <property type="nucleotide sequence ID" value="XM_001305953.1"/>
</dbReference>
<evidence type="ECO:0000256" key="2">
    <source>
        <dbReference type="ARBA" id="ARBA00022737"/>
    </source>
</evidence>
<dbReference type="InParanoid" id="A2FQ06"/>
<dbReference type="EMBL" id="DS113934">
    <property type="protein sequence ID" value="EAX93024.1"/>
    <property type="molecule type" value="Genomic_DNA"/>
</dbReference>
<sequence>MGNEGSIVNPYPTAFGYVAPDEYAPMNGYRSDIGDDSVVQPISSCAVVHNPTLLKGWVQAIWSLVNPVGESPSPRASHFSVYDPEKDRLYIGYGLGVENQPLNDVWAFDFKLNRWARLPVHGEEISPRSGCRAALLAHYIVVFGGYADKQYLSDFHIINLETFEISRPQFSGPIPIPRTAPLVETFGNKVFIWGGYNGDYITDLSILDTAAKCWTNAALDVKGRTGFSHVRIGNKCYIHGGSREENAEMMILNLETGEVGRIEPRGIKVNTRTISSSLVQAGPVLILIGGRSNEKYSHVYAFHLERQYWMFFHIAPDGETVSTADGNVDDNGLFQLPRNVSTSLVYQENTRTIYGFLGQPLKDPPPIFMLSVGQSIAVINHQDDMLKMLSFN</sequence>
<keyword evidence="1" id="KW-0880">Kelch repeat</keyword>
<dbReference type="eggNOG" id="KOG0379">
    <property type="taxonomic scope" value="Eukaryota"/>
</dbReference>
<proteinExistence type="predicted"/>
<gene>
    <name evidence="3" type="ORF">TVAG_007480</name>
</gene>
<evidence type="ECO:0000256" key="1">
    <source>
        <dbReference type="ARBA" id="ARBA00022441"/>
    </source>
</evidence>
<dbReference type="Gene3D" id="2.120.10.80">
    <property type="entry name" value="Kelch-type beta propeller"/>
    <property type="match status" value="1"/>
</dbReference>
<reference evidence="3" key="2">
    <citation type="journal article" date="2007" name="Science">
        <title>Draft genome sequence of the sexually transmitted pathogen Trichomonas vaginalis.</title>
        <authorList>
            <person name="Carlton J.M."/>
            <person name="Hirt R.P."/>
            <person name="Silva J.C."/>
            <person name="Delcher A.L."/>
            <person name="Schatz M."/>
            <person name="Zhao Q."/>
            <person name="Wortman J.R."/>
            <person name="Bidwell S.L."/>
            <person name="Alsmark U.C.M."/>
            <person name="Besteiro S."/>
            <person name="Sicheritz-Ponten T."/>
            <person name="Noel C.J."/>
            <person name="Dacks J.B."/>
            <person name="Foster P.G."/>
            <person name="Simillion C."/>
            <person name="Van de Peer Y."/>
            <person name="Miranda-Saavedra D."/>
            <person name="Barton G.J."/>
            <person name="Westrop G.D."/>
            <person name="Mueller S."/>
            <person name="Dessi D."/>
            <person name="Fiori P.L."/>
            <person name="Ren Q."/>
            <person name="Paulsen I."/>
            <person name="Zhang H."/>
            <person name="Bastida-Corcuera F.D."/>
            <person name="Simoes-Barbosa A."/>
            <person name="Brown M.T."/>
            <person name="Hayes R.D."/>
            <person name="Mukherjee M."/>
            <person name="Okumura C.Y."/>
            <person name="Schneider R."/>
            <person name="Smith A.J."/>
            <person name="Vanacova S."/>
            <person name="Villalvazo M."/>
            <person name="Haas B.J."/>
            <person name="Pertea M."/>
            <person name="Feldblyum T.V."/>
            <person name="Utterback T.R."/>
            <person name="Shu C.L."/>
            <person name="Osoegawa K."/>
            <person name="de Jong P.J."/>
            <person name="Hrdy I."/>
            <person name="Horvathova L."/>
            <person name="Zubacova Z."/>
            <person name="Dolezal P."/>
            <person name="Malik S.B."/>
            <person name="Logsdon J.M. Jr."/>
            <person name="Henze K."/>
            <person name="Gupta A."/>
            <person name="Wang C.C."/>
            <person name="Dunne R.L."/>
            <person name="Upcroft J.A."/>
            <person name="Upcroft P."/>
            <person name="White O."/>
            <person name="Salzberg S.L."/>
            <person name="Tang P."/>
            <person name="Chiu C.-H."/>
            <person name="Lee Y.-S."/>
            <person name="Embley T.M."/>
            <person name="Coombs G.H."/>
            <person name="Mottram J.C."/>
            <person name="Tachezy J."/>
            <person name="Fraser-Liggett C.M."/>
            <person name="Johnson P.J."/>
        </authorList>
    </citation>
    <scope>NUCLEOTIDE SEQUENCE [LARGE SCALE GENOMIC DNA]</scope>
    <source>
        <strain evidence="3">G3</strain>
    </source>
</reference>
<dbReference type="PANTHER" id="PTHR46093">
    <property type="entry name" value="ACYL-COA-BINDING DOMAIN-CONTAINING PROTEIN 5"/>
    <property type="match status" value="1"/>
</dbReference>
<dbReference type="Pfam" id="PF24681">
    <property type="entry name" value="Kelch_KLHDC2_KLHL20_DRC7"/>
    <property type="match status" value="1"/>
</dbReference>
<dbReference type="PANTHER" id="PTHR46093:SF18">
    <property type="entry name" value="FIBRONECTIN TYPE-III DOMAIN-CONTAINING PROTEIN"/>
    <property type="match status" value="1"/>
</dbReference>
<evidence type="ECO:0000313" key="4">
    <source>
        <dbReference type="Proteomes" id="UP000001542"/>
    </source>
</evidence>
<dbReference type="VEuPathDB" id="TrichDB:TVAG_007480"/>
<dbReference type="InterPro" id="IPR015915">
    <property type="entry name" value="Kelch-typ_b-propeller"/>
</dbReference>
<keyword evidence="4" id="KW-1185">Reference proteome</keyword>
<reference evidence="3" key="1">
    <citation type="submission" date="2006-10" db="EMBL/GenBank/DDBJ databases">
        <authorList>
            <person name="Amadeo P."/>
            <person name="Zhao Q."/>
            <person name="Wortman J."/>
            <person name="Fraser-Liggett C."/>
            <person name="Carlton J."/>
        </authorList>
    </citation>
    <scope>NUCLEOTIDE SEQUENCE</scope>
    <source>
        <strain evidence="3">G3</strain>
    </source>
</reference>
<accession>A2FQ06</accession>
<dbReference type="STRING" id="5722.A2FQ06"/>
<dbReference type="VEuPathDB" id="TrichDB:TVAGG3_0019780"/>
<dbReference type="SUPFAM" id="SSF117281">
    <property type="entry name" value="Kelch motif"/>
    <property type="match status" value="1"/>
</dbReference>
<dbReference type="SMR" id="A2FQ06"/>
<dbReference type="KEGG" id="tva:4750741"/>
<name>A2FQ06_TRIV3</name>
<dbReference type="OrthoDB" id="10251809at2759"/>